<organism evidence="1 2">
    <name type="scientific">Panagrolaimus sp. PS1159</name>
    <dbReference type="NCBI Taxonomy" id="55785"/>
    <lineage>
        <taxon>Eukaryota</taxon>
        <taxon>Metazoa</taxon>
        <taxon>Ecdysozoa</taxon>
        <taxon>Nematoda</taxon>
        <taxon>Chromadorea</taxon>
        <taxon>Rhabditida</taxon>
        <taxon>Tylenchina</taxon>
        <taxon>Panagrolaimomorpha</taxon>
        <taxon>Panagrolaimoidea</taxon>
        <taxon>Panagrolaimidae</taxon>
        <taxon>Panagrolaimus</taxon>
    </lineage>
</organism>
<sequence length="716" mass="79242">MFIKEAKNVKLKKFVLNPKNQFTSPIRELDEFRLVDIDSDSIVIGARNHVYQLSKSSLAPHNTIEWSAPAQVAEECSMKGRPTSDCHNFIRVVARRRNGHLLVCGTHAFSPQCREYEFLRSENRYKSQRDFNGRAITPYDPRANFTYVYSPESNEIFVATVSDFNGNDPLIYKKKIPTGDGIRTQKDDLRVLDHPDFISSFAYKDFYYVWFRERASESSEEQIYSRVGRVCRNDNGGPSTTQDRWSSFLKARLNCSVPADVPFYFNELQSISEPIPQSDGDAIVYGVFSTSRSAVLMNAVCAFKMSAIDRIFNHGNFKTQRSVSSYSTQKSLNHRGNERPGKCPKDSRSLGDISFILKNPLMSDLINAIDQPLLVEGPSKPDLTKIIAIGGVKAVERNLTYDIIYVGRNDGKVIKLIKSSASNGESVMIESIAVFDNPPTKIQALRPLFESNELVVVGSDRVAKIPLYHCDKQTSCSRCVALRDPHCAWDTENLVCIHSNDWNFGSFVQNIVKGTSSQCPESAGGDFDGYAINASPVMDSTKEFRQLLDEAEEDGFSATTIAMIIICAVLMATGLGFLIGYRISKWRFLAEIQTAHSSGSSSNGSDYDSFGRARLTRHDSLTTTSKLGGGDLYSMGPMGPKMSDAVSLVLGHHQQIPILTSISNAGSGYTTPHHRLEHSAMLITNGSTGGGSAGSAASHAPSCTLPRDYKVKKVYL</sequence>
<name>A0AC35GPR8_9BILA</name>
<dbReference type="WBParaSite" id="PS1159_v2.g7398.t1">
    <property type="protein sequence ID" value="PS1159_v2.g7398.t1"/>
    <property type="gene ID" value="PS1159_v2.g7398"/>
</dbReference>
<accession>A0AC35GPR8</accession>
<dbReference type="Proteomes" id="UP000887580">
    <property type="component" value="Unplaced"/>
</dbReference>
<protein>
    <submittedName>
        <fullName evidence="2">Sema domain-containing protein</fullName>
    </submittedName>
</protein>
<evidence type="ECO:0000313" key="2">
    <source>
        <dbReference type="WBParaSite" id="PS1159_v2.g7398.t1"/>
    </source>
</evidence>
<reference evidence="2" key="1">
    <citation type="submission" date="2022-11" db="UniProtKB">
        <authorList>
            <consortium name="WormBaseParasite"/>
        </authorList>
    </citation>
    <scope>IDENTIFICATION</scope>
</reference>
<proteinExistence type="predicted"/>
<evidence type="ECO:0000313" key="1">
    <source>
        <dbReference type="Proteomes" id="UP000887580"/>
    </source>
</evidence>